<accession>A0A3M9N612</accession>
<keyword evidence="6" id="KW-1185">Reference proteome</keyword>
<dbReference type="GO" id="GO:0003700">
    <property type="term" value="F:DNA-binding transcription factor activity"/>
    <property type="evidence" value="ECO:0007669"/>
    <property type="project" value="InterPro"/>
</dbReference>
<dbReference type="PROSITE" id="PS01124">
    <property type="entry name" value="HTH_ARAC_FAMILY_2"/>
    <property type="match status" value="1"/>
</dbReference>
<feature type="domain" description="HTH araC/xylS-type" evidence="4">
    <location>
        <begin position="73"/>
        <end position="178"/>
    </location>
</feature>
<evidence type="ECO:0000256" key="3">
    <source>
        <dbReference type="ARBA" id="ARBA00023163"/>
    </source>
</evidence>
<gene>
    <name evidence="5" type="ORF">EFY79_19820</name>
</gene>
<dbReference type="SUPFAM" id="SSF46689">
    <property type="entry name" value="Homeodomain-like"/>
    <property type="match status" value="1"/>
</dbReference>
<dbReference type="EMBL" id="RJJR01000024">
    <property type="protein sequence ID" value="RNI32747.1"/>
    <property type="molecule type" value="Genomic_DNA"/>
</dbReference>
<dbReference type="InterPro" id="IPR018060">
    <property type="entry name" value="HTH_AraC"/>
</dbReference>
<dbReference type="Gene3D" id="1.10.10.60">
    <property type="entry name" value="Homeodomain-like"/>
    <property type="match status" value="1"/>
</dbReference>
<dbReference type="RefSeq" id="WP_123122499.1">
    <property type="nucleotide sequence ID" value="NZ_RJJR01000024.1"/>
</dbReference>
<evidence type="ECO:0000259" key="4">
    <source>
        <dbReference type="PROSITE" id="PS01124"/>
    </source>
</evidence>
<keyword evidence="3" id="KW-0804">Transcription</keyword>
<dbReference type="GO" id="GO:0043565">
    <property type="term" value="F:sequence-specific DNA binding"/>
    <property type="evidence" value="ECO:0007669"/>
    <property type="project" value="InterPro"/>
</dbReference>
<name>A0A3M9N612_9BACT</name>
<protein>
    <submittedName>
        <fullName evidence="5">AraC family transcriptional regulator</fullName>
    </submittedName>
</protein>
<keyword evidence="2" id="KW-0238">DNA-binding</keyword>
<keyword evidence="1" id="KW-0805">Transcription regulation</keyword>
<evidence type="ECO:0000256" key="2">
    <source>
        <dbReference type="ARBA" id="ARBA00023125"/>
    </source>
</evidence>
<evidence type="ECO:0000313" key="5">
    <source>
        <dbReference type="EMBL" id="RNI32747.1"/>
    </source>
</evidence>
<evidence type="ECO:0000313" key="6">
    <source>
        <dbReference type="Proteomes" id="UP000267223"/>
    </source>
</evidence>
<proteinExistence type="predicted"/>
<dbReference type="Proteomes" id="UP000267223">
    <property type="component" value="Unassembled WGS sequence"/>
</dbReference>
<dbReference type="SMART" id="SM00342">
    <property type="entry name" value="HTH_ARAC"/>
    <property type="match status" value="1"/>
</dbReference>
<dbReference type="PANTHER" id="PTHR43280:SF28">
    <property type="entry name" value="HTH-TYPE TRANSCRIPTIONAL ACTIVATOR RHAS"/>
    <property type="match status" value="1"/>
</dbReference>
<dbReference type="AlphaFoldDB" id="A0A3M9N612"/>
<comment type="caution">
    <text evidence="5">The sequence shown here is derived from an EMBL/GenBank/DDBJ whole genome shotgun (WGS) entry which is preliminary data.</text>
</comment>
<dbReference type="PANTHER" id="PTHR43280">
    <property type="entry name" value="ARAC-FAMILY TRANSCRIPTIONAL REGULATOR"/>
    <property type="match status" value="1"/>
</dbReference>
<dbReference type="OrthoDB" id="952277at2"/>
<organism evidence="5 6">
    <name type="scientific">Hanamia caeni</name>
    <dbReference type="NCBI Taxonomy" id="2294116"/>
    <lineage>
        <taxon>Bacteria</taxon>
        <taxon>Pseudomonadati</taxon>
        <taxon>Bacteroidota</taxon>
        <taxon>Chitinophagia</taxon>
        <taxon>Chitinophagales</taxon>
        <taxon>Chitinophagaceae</taxon>
        <taxon>Hanamia</taxon>
    </lineage>
</organism>
<sequence length="190" mass="21880">MKQQVIFLKGMVCNRCLLSVRNELESLGYTPLDISLGEVNFAGSDVHDSNVLKKRLQNLGFVLMEDKKVAMVTKVKQLIEEVYSGNYDFPTPFRFSELVKQRLHTDYTMASKAFIAAEKITVEQYIIEYRISKVKEFLVYSNFPLSDIAFKFNFNSVAHLSAQFRQQTGLTTSYFKEINKKKLALSFSEN</sequence>
<dbReference type="Pfam" id="PF12833">
    <property type="entry name" value="HTH_18"/>
    <property type="match status" value="1"/>
</dbReference>
<dbReference type="InterPro" id="IPR009057">
    <property type="entry name" value="Homeodomain-like_sf"/>
</dbReference>
<evidence type="ECO:0000256" key="1">
    <source>
        <dbReference type="ARBA" id="ARBA00023015"/>
    </source>
</evidence>
<reference evidence="5 6" key="1">
    <citation type="submission" date="2018-11" db="EMBL/GenBank/DDBJ databases">
        <title>Draft genome sequence of Ferruginibacter sp. BO-59.</title>
        <authorList>
            <person name="Im W.T."/>
        </authorList>
    </citation>
    <scope>NUCLEOTIDE SEQUENCE [LARGE SCALE GENOMIC DNA]</scope>
    <source>
        <strain evidence="5 6">BO-59</strain>
    </source>
</reference>